<dbReference type="GO" id="GO:0003700">
    <property type="term" value="F:DNA-binding transcription factor activity"/>
    <property type="evidence" value="ECO:0007669"/>
    <property type="project" value="InterPro"/>
</dbReference>
<accession>A0A7J0FB16</accession>
<evidence type="ECO:0000313" key="4">
    <source>
        <dbReference type="EMBL" id="GFY95855.1"/>
    </source>
</evidence>
<reference evidence="4 5" key="1">
    <citation type="submission" date="2019-07" db="EMBL/GenBank/DDBJ databases">
        <title>De Novo Assembly of kiwifruit Actinidia rufa.</title>
        <authorList>
            <person name="Sugita-Konishi S."/>
            <person name="Sato K."/>
            <person name="Mori E."/>
            <person name="Abe Y."/>
            <person name="Kisaki G."/>
            <person name="Hamano K."/>
            <person name="Suezawa K."/>
            <person name="Otani M."/>
            <person name="Fukuda T."/>
            <person name="Manabe T."/>
            <person name="Gomi K."/>
            <person name="Tabuchi M."/>
            <person name="Akimitsu K."/>
            <person name="Kataoka I."/>
        </authorList>
    </citation>
    <scope>NUCLEOTIDE SEQUENCE [LARGE SCALE GENOMIC DNA]</scope>
    <source>
        <strain evidence="5">cv. Fuchu</strain>
    </source>
</reference>
<organism evidence="4 5">
    <name type="scientific">Actinidia rufa</name>
    <dbReference type="NCBI Taxonomy" id="165716"/>
    <lineage>
        <taxon>Eukaryota</taxon>
        <taxon>Viridiplantae</taxon>
        <taxon>Streptophyta</taxon>
        <taxon>Embryophyta</taxon>
        <taxon>Tracheophyta</taxon>
        <taxon>Spermatophyta</taxon>
        <taxon>Magnoliopsida</taxon>
        <taxon>eudicotyledons</taxon>
        <taxon>Gunneridae</taxon>
        <taxon>Pentapetalae</taxon>
        <taxon>asterids</taxon>
        <taxon>Ericales</taxon>
        <taxon>Actinidiaceae</taxon>
        <taxon>Actinidia</taxon>
    </lineage>
</organism>
<dbReference type="EMBL" id="BJWL01000011">
    <property type="protein sequence ID" value="GFY95855.1"/>
    <property type="molecule type" value="Genomic_DNA"/>
</dbReference>
<comment type="caution">
    <text evidence="4">The sequence shown here is derived from an EMBL/GenBank/DDBJ whole genome shotgun (WGS) entry which is preliminary data.</text>
</comment>
<dbReference type="Gene3D" id="1.10.10.60">
    <property type="entry name" value="Homeodomain-like"/>
    <property type="match status" value="1"/>
</dbReference>
<evidence type="ECO:0000256" key="3">
    <source>
        <dbReference type="ARBA" id="ARBA00023242"/>
    </source>
</evidence>
<dbReference type="OrthoDB" id="118550at2759"/>
<dbReference type="PANTHER" id="PTHR43952">
    <property type="entry name" value="MYB FAMILY TRANSCRIPTION FACTOR-RELATED"/>
    <property type="match status" value="1"/>
</dbReference>
<gene>
    <name evidence="4" type="ORF">Acr_11g0001610</name>
</gene>
<name>A0A7J0FB16_9ERIC</name>
<dbReference type="AlphaFoldDB" id="A0A7J0FB16"/>
<dbReference type="Proteomes" id="UP000585474">
    <property type="component" value="Unassembled WGS sequence"/>
</dbReference>
<keyword evidence="5" id="KW-1185">Reference proteome</keyword>
<evidence type="ECO:0000256" key="2">
    <source>
        <dbReference type="ARBA" id="ARBA00023163"/>
    </source>
</evidence>
<evidence type="ECO:0000313" key="5">
    <source>
        <dbReference type="Proteomes" id="UP000585474"/>
    </source>
</evidence>
<dbReference type="SUPFAM" id="SSF46689">
    <property type="entry name" value="Homeodomain-like"/>
    <property type="match status" value="1"/>
</dbReference>
<keyword evidence="3" id="KW-0539">Nucleus</keyword>
<evidence type="ECO:0000256" key="1">
    <source>
        <dbReference type="ARBA" id="ARBA00023015"/>
    </source>
</evidence>
<dbReference type="InterPro" id="IPR009057">
    <property type="entry name" value="Homeodomain-like_sf"/>
</dbReference>
<dbReference type="PANTHER" id="PTHR43952:SF75">
    <property type="entry name" value="PROTEIN RADIALIS-LIKE 6"/>
    <property type="match status" value="1"/>
</dbReference>
<keyword evidence="2" id="KW-0804">Transcription</keyword>
<keyword evidence="1" id="KW-0805">Transcription regulation</keyword>
<proteinExistence type="predicted"/>
<dbReference type="InterPro" id="IPR044636">
    <property type="entry name" value="RADIALIS-like"/>
</dbReference>
<sequence>MGSMWTTKQNKLFENALAIYDRETPERWANIARGGGWRQDGGGGEEALRGAGGGCQANRVWSCALPLQQQQSFCWQLQGPRINVRGT</sequence>
<protein>
    <submittedName>
        <fullName evidence="4">Uncharacterized protein</fullName>
    </submittedName>
</protein>